<dbReference type="NCBIfam" id="TIGR02532">
    <property type="entry name" value="IV_pilin_GFxxxE"/>
    <property type="match status" value="1"/>
</dbReference>
<keyword evidence="1" id="KW-0812">Transmembrane</keyword>
<keyword evidence="1" id="KW-0472">Membrane</keyword>
<dbReference type="Gene3D" id="2.60.40.10">
    <property type="entry name" value="Immunoglobulins"/>
    <property type="match status" value="5"/>
</dbReference>
<evidence type="ECO:0000256" key="1">
    <source>
        <dbReference type="SAM" id="Phobius"/>
    </source>
</evidence>
<dbReference type="EMBL" id="JAATVY010000049">
    <property type="protein sequence ID" value="NJC74194.1"/>
    <property type="molecule type" value="Genomic_DNA"/>
</dbReference>
<dbReference type="InterPro" id="IPR012902">
    <property type="entry name" value="N_methyl_site"/>
</dbReference>
<dbReference type="Proteomes" id="UP000722989">
    <property type="component" value="Unassembled WGS sequence"/>
</dbReference>
<gene>
    <name evidence="2" type="ORF">HC031_31435</name>
</gene>
<accession>A0ABX0YAC0</accession>
<sequence length="662" mass="68343">MHAGLRRRVAALSSRAGNRAPDAGFTLTEVLVSMMLIGIVMGALTTFYANSMSMMGFQRGKQTAIRLAADGIEQVRSLSPAQLLDGRAPCGTATPCGPPVAGVDLSDMAEWDHPTRPAPALRTSDSPTPYNRYWYVGKCWQAAGGGPCTRTTDAVELLHVVVAVTWRDKSCQSSTCTYATSTLISGASDPLFDRSAKAAPPTVRQQADLPGEVDVQISTVTITASGGAPPLTFSATGLPDGLAMASNGQITGTPTRGGAFDVTAIATDGFGNTGSTSFTWTIVALPKLDSPGPQTATSGLAVSFDLKPLLSGGTAPYTWAVTTPGPWGATGLPPGLSLDPSTGVITGTPTQTGPASDVTVTVTDNNGKAASTTFGWAVVSRTTSPQLASPGPQTATKGVQASFDLNTLLSGGTAPYTWAVTKSGPWGATGLPPGLSLGRKTGVITGIPTQTGPVRNVTVTVTDKNGKTASTTFGWTVVPRLTAPTGARTDRRFTPVWESAAADGTGPYTWTYTNLPEGVSMTSHGLIWGDLLFGSRYLTTVTVTDATGATNSVTFPWSVDGSLPDPLVPGLKITAPAGDRTDSVGQTVSVPVSAVGWSGGQTWTATGLPPDVTLKNGVLTGTLKQAGTYRVTVKVRVPVTFTSNGHSFLDDHATVMFTWTVR</sequence>
<dbReference type="InterPro" id="IPR013783">
    <property type="entry name" value="Ig-like_fold"/>
</dbReference>
<keyword evidence="1" id="KW-1133">Transmembrane helix</keyword>
<comment type="caution">
    <text evidence="2">The sequence shown here is derived from an EMBL/GenBank/DDBJ whole genome shotgun (WGS) entry which is preliminary data.</text>
</comment>
<evidence type="ECO:0000313" key="3">
    <source>
        <dbReference type="Proteomes" id="UP000722989"/>
    </source>
</evidence>
<dbReference type="InterPro" id="IPR015919">
    <property type="entry name" value="Cadherin-like_sf"/>
</dbReference>
<organism evidence="2 3">
    <name type="scientific">Planosporangium thailandense</name>
    <dbReference type="NCBI Taxonomy" id="765197"/>
    <lineage>
        <taxon>Bacteria</taxon>
        <taxon>Bacillati</taxon>
        <taxon>Actinomycetota</taxon>
        <taxon>Actinomycetes</taxon>
        <taxon>Micromonosporales</taxon>
        <taxon>Micromonosporaceae</taxon>
        <taxon>Planosporangium</taxon>
    </lineage>
</organism>
<protein>
    <submittedName>
        <fullName evidence="2">Prepilin-type N-terminal cleavage/methylation domain-containing protein</fullName>
    </submittedName>
</protein>
<dbReference type="Pfam" id="PF05345">
    <property type="entry name" value="He_PIG"/>
    <property type="match status" value="3"/>
</dbReference>
<keyword evidence="3" id="KW-1185">Reference proteome</keyword>
<dbReference type="RefSeq" id="WP_167929098.1">
    <property type="nucleotide sequence ID" value="NZ_JAATVY010000049.1"/>
</dbReference>
<proteinExistence type="predicted"/>
<feature type="transmembrane region" description="Helical" evidence="1">
    <location>
        <begin position="30"/>
        <end position="49"/>
    </location>
</feature>
<dbReference type="Pfam" id="PF07963">
    <property type="entry name" value="N_methyl"/>
    <property type="match status" value="1"/>
</dbReference>
<name>A0ABX0YAC0_9ACTN</name>
<dbReference type="SUPFAM" id="SSF49313">
    <property type="entry name" value="Cadherin-like"/>
    <property type="match status" value="3"/>
</dbReference>
<evidence type="ECO:0000313" key="2">
    <source>
        <dbReference type="EMBL" id="NJC74194.1"/>
    </source>
</evidence>
<reference evidence="2 3" key="1">
    <citation type="submission" date="2020-03" db="EMBL/GenBank/DDBJ databases">
        <title>WGS of the type strain of Planosporangium spp.</title>
        <authorList>
            <person name="Thawai C."/>
        </authorList>
    </citation>
    <scope>NUCLEOTIDE SEQUENCE [LARGE SCALE GENOMIC DNA]</scope>
    <source>
        <strain evidence="2 3">TBRC 5610</strain>
    </source>
</reference>